<evidence type="ECO:0000313" key="1">
    <source>
        <dbReference type="EMBL" id="JAH45708.1"/>
    </source>
</evidence>
<dbReference type="AlphaFoldDB" id="A0A0E9SYU9"/>
<reference evidence="1" key="1">
    <citation type="submission" date="2014-11" db="EMBL/GenBank/DDBJ databases">
        <authorList>
            <person name="Amaro Gonzalez C."/>
        </authorList>
    </citation>
    <scope>NUCLEOTIDE SEQUENCE</scope>
</reference>
<reference evidence="1" key="2">
    <citation type="journal article" date="2015" name="Fish Shellfish Immunol.">
        <title>Early steps in the European eel (Anguilla anguilla)-Vibrio vulnificus interaction in the gills: Role of the RtxA13 toxin.</title>
        <authorList>
            <person name="Callol A."/>
            <person name="Pajuelo D."/>
            <person name="Ebbesson L."/>
            <person name="Teles M."/>
            <person name="MacKenzie S."/>
            <person name="Amaro C."/>
        </authorList>
    </citation>
    <scope>NUCLEOTIDE SEQUENCE</scope>
</reference>
<proteinExistence type="predicted"/>
<dbReference type="EMBL" id="GBXM01062869">
    <property type="protein sequence ID" value="JAH45708.1"/>
    <property type="molecule type" value="Transcribed_RNA"/>
</dbReference>
<organism evidence="1">
    <name type="scientific">Anguilla anguilla</name>
    <name type="common">European freshwater eel</name>
    <name type="synonym">Muraena anguilla</name>
    <dbReference type="NCBI Taxonomy" id="7936"/>
    <lineage>
        <taxon>Eukaryota</taxon>
        <taxon>Metazoa</taxon>
        <taxon>Chordata</taxon>
        <taxon>Craniata</taxon>
        <taxon>Vertebrata</taxon>
        <taxon>Euteleostomi</taxon>
        <taxon>Actinopterygii</taxon>
        <taxon>Neopterygii</taxon>
        <taxon>Teleostei</taxon>
        <taxon>Anguilliformes</taxon>
        <taxon>Anguillidae</taxon>
        <taxon>Anguilla</taxon>
    </lineage>
</organism>
<accession>A0A0E9SYU9</accession>
<name>A0A0E9SYU9_ANGAN</name>
<sequence length="24" mass="2763">METITYNSTFKSTQHMSDILKSLS</sequence>
<protein>
    <submittedName>
        <fullName evidence="1">Uncharacterized protein</fullName>
    </submittedName>
</protein>